<sequence>MSSFEPAYIETSQKGLLKKKIKQAGKMLGACVLCPRRCKVDRLAGETGVCKTGLQAYVSSYNAHFGEEAPLVGRNGSGTIFFTHCNLLCIFCQNYDISHLGHGQEVSDEQLAGIMIHLQNSGCHNINFVTPSHVVPQILSAVQIAVDAGLAVPLVYNSGGYDSIDTLKLLEGVVDIYMPDFKFWDPEVAKNACDAEDYPQIARQALKEMHRQVGDLVTDEAGIAQRGILLRHLVLPQGLAGTRPLMRFIAQEVSTNTYANIMPQYRPCGRAAEIKGLSHHLSQKDFETALEAAIEEGIERLDSRRRRFVLW</sequence>
<dbReference type="EMBL" id="JACNIG010000192">
    <property type="protein sequence ID" value="MBC8431923.1"/>
    <property type="molecule type" value="Genomic_DNA"/>
</dbReference>
<dbReference type="Proteomes" id="UP000605201">
    <property type="component" value="Unassembled WGS sequence"/>
</dbReference>
<evidence type="ECO:0000256" key="2">
    <source>
        <dbReference type="ARBA" id="ARBA00022723"/>
    </source>
</evidence>
<evidence type="ECO:0000256" key="1">
    <source>
        <dbReference type="ARBA" id="ARBA00022691"/>
    </source>
</evidence>
<dbReference type="SUPFAM" id="SSF102114">
    <property type="entry name" value="Radical SAM enzymes"/>
    <property type="match status" value="1"/>
</dbReference>
<evidence type="ECO:0000313" key="8">
    <source>
        <dbReference type="Proteomes" id="UP000605201"/>
    </source>
</evidence>
<proteinExistence type="predicted"/>
<evidence type="ECO:0000256" key="3">
    <source>
        <dbReference type="ARBA" id="ARBA00023004"/>
    </source>
</evidence>
<gene>
    <name evidence="7" type="ORF">H8D96_08375</name>
</gene>
<organism evidence="7 8">
    <name type="scientific">Candidatus Desulfatibia vada</name>
    <dbReference type="NCBI Taxonomy" id="2841696"/>
    <lineage>
        <taxon>Bacteria</taxon>
        <taxon>Pseudomonadati</taxon>
        <taxon>Thermodesulfobacteriota</taxon>
        <taxon>Desulfobacteria</taxon>
        <taxon>Desulfobacterales</taxon>
        <taxon>Desulfobacterales incertae sedis</taxon>
        <taxon>Candidatus Desulfatibia</taxon>
    </lineage>
</organism>
<feature type="binding site" evidence="5">
    <location>
        <position position="92"/>
    </location>
    <ligand>
        <name>[4Fe-4S] cluster</name>
        <dbReference type="ChEBI" id="CHEBI:49883"/>
        <note>4Fe-4S-S-AdoMet</note>
    </ligand>
</feature>
<dbReference type="SFLD" id="SFLDG01099">
    <property type="entry name" value="Uncharacterised_Radical_SAM_Su"/>
    <property type="match status" value="1"/>
</dbReference>
<dbReference type="PANTHER" id="PTHR43075">
    <property type="entry name" value="FORMATE LYASE ACTIVATING ENZYME, PUTATIVE (AFU_ORTHOLOGUE AFUA_2G15630)-RELATED"/>
    <property type="match status" value="1"/>
</dbReference>
<comment type="caution">
    <text evidence="7">The sequence shown here is derived from an EMBL/GenBank/DDBJ whole genome shotgun (WGS) entry which is preliminary data.</text>
</comment>
<evidence type="ECO:0000256" key="4">
    <source>
        <dbReference type="ARBA" id="ARBA00023014"/>
    </source>
</evidence>
<keyword evidence="3 5" id="KW-0408">Iron</keyword>
<dbReference type="GO" id="GO:0051536">
    <property type="term" value="F:iron-sulfur cluster binding"/>
    <property type="evidence" value="ECO:0007669"/>
    <property type="project" value="UniProtKB-KW"/>
</dbReference>
<evidence type="ECO:0000256" key="5">
    <source>
        <dbReference type="PIRSR" id="PIRSR004869-50"/>
    </source>
</evidence>
<feature type="binding site" evidence="5">
    <location>
        <position position="85"/>
    </location>
    <ligand>
        <name>[4Fe-4S] cluster</name>
        <dbReference type="ChEBI" id="CHEBI:49883"/>
        <note>4Fe-4S-S-AdoMet</note>
    </ligand>
</feature>
<dbReference type="InterPro" id="IPR007197">
    <property type="entry name" value="rSAM"/>
</dbReference>
<protein>
    <submittedName>
        <fullName evidence="7">Radical SAM protein</fullName>
    </submittedName>
</protein>
<feature type="binding site" evidence="5">
    <location>
        <position position="89"/>
    </location>
    <ligand>
        <name>[4Fe-4S] cluster</name>
        <dbReference type="ChEBI" id="CHEBI:49883"/>
        <note>4Fe-4S-S-AdoMet</note>
    </ligand>
</feature>
<keyword evidence="1 5" id="KW-0949">S-adenosyl-L-methionine</keyword>
<dbReference type="SFLD" id="SFLDS00029">
    <property type="entry name" value="Radical_SAM"/>
    <property type="match status" value="1"/>
</dbReference>
<dbReference type="GO" id="GO:0003824">
    <property type="term" value="F:catalytic activity"/>
    <property type="evidence" value="ECO:0007669"/>
    <property type="project" value="InterPro"/>
</dbReference>
<dbReference type="PIRSF" id="PIRSF004869">
    <property type="entry name" value="PflX_prd"/>
    <property type="match status" value="1"/>
</dbReference>
<dbReference type="InterPro" id="IPR013785">
    <property type="entry name" value="Aldolase_TIM"/>
</dbReference>
<accession>A0A8J6NTH1</accession>
<dbReference type="GO" id="GO:0046872">
    <property type="term" value="F:metal ion binding"/>
    <property type="evidence" value="ECO:0007669"/>
    <property type="project" value="UniProtKB-KW"/>
</dbReference>
<dbReference type="InterPro" id="IPR040085">
    <property type="entry name" value="MJ0674-like"/>
</dbReference>
<name>A0A8J6NTH1_9BACT</name>
<dbReference type="Gene3D" id="3.20.20.70">
    <property type="entry name" value="Aldolase class I"/>
    <property type="match status" value="1"/>
</dbReference>
<keyword evidence="2 5" id="KW-0479">Metal-binding</keyword>
<dbReference type="InterPro" id="IPR016431">
    <property type="entry name" value="Pyrv-formate_lyase-activ_prd"/>
</dbReference>
<dbReference type="InterPro" id="IPR058240">
    <property type="entry name" value="rSAM_sf"/>
</dbReference>
<evidence type="ECO:0000259" key="6">
    <source>
        <dbReference type="Pfam" id="PF04055"/>
    </source>
</evidence>
<reference evidence="7 8" key="1">
    <citation type="submission" date="2020-08" db="EMBL/GenBank/DDBJ databases">
        <title>Bridging the membrane lipid divide: bacteria of the FCB group superphylum have the potential to synthesize archaeal ether lipids.</title>
        <authorList>
            <person name="Villanueva L."/>
            <person name="Von Meijenfeldt F.A.B."/>
            <person name="Westbye A.B."/>
            <person name="Yadav S."/>
            <person name="Hopmans E.C."/>
            <person name="Dutilh B.E."/>
            <person name="Sinninghe Damste J.S."/>
        </authorList>
    </citation>
    <scope>NUCLEOTIDE SEQUENCE [LARGE SCALE GENOMIC DNA]</scope>
    <source>
        <strain evidence="7">NIOZ-UU17</strain>
    </source>
</reference>
<dbReference type="PANTHER" id="PTHR43075:SF1">
    <property type="entry name" value="FORMATE LYASE ACTIVATING ENZYME, PUTATIVE (AFU_ORTHOLOGUE AFUA_2G15630)-RELATED"/>
    <property type="match status" value="1"/>
</dbReference>
<comment type="cofactor">
    <cofactor evidence="5">
        <name>[4Fe-4S] cluster</name>
        <dbReference type="ChEBI" id="CHEBI:49883"/>
    </cofactor>
    <text evidence="5">Binds 1 [4Fe-4S] cluster. The cluster is coordinated with 3 cysteines and an exchangeable S-adenosyl-L-methionine.</text>
</comment>
<dbReference type="AlphaFoldDB" id="A0A8J6NTH1"/>
<evidence type="ECO:0000313" key="7">
    <source>
        <dbReference type="EMBL" id="MBC8431923.1"/>
    </source>
</evidence>
<keyword evidence="4 5" id="KW-0411">Iron-sulfur</keyword>
<feature type="domain" description="Radical SAM core" evidence="6">
    <location>
        <begin position="80"/>
        <end position="212"/>
    </location>
</feature>
<dbReference type="Pfam" id="PF04055">
    <property type="entry name" value="Radical_SAM"/>
    <property type="match status" value="1"/>
</dbReference>